<feature type="compositionally biased region" description="Basic and acidic residues" evidence="1">
    <location>
        <begin position="49"/>
        <end position="58"/>
    </location>
</feature>
<feature type="region of interest" description="Disordered" evidence="1">
    <location>
        <begin position="42"/>
        <end position="63"/>
    </location>
</feature>
<dbReference type="RefSeq" id="WP_317549525.1">
    <property type="nucleotide sequence ID" value="NZ_JAWLKE010000009.1"/>
</dbReference>
<accession>A0ABU4B407</accession>
<protein>
    <recommendedName>
        <fullName evidence="4">Lipoprotein</fullName>
    </recommendedName>
</protein>
<reference evidence="2 3" key="1">
    <citation type="submission" date="2023-10" db="EMBL/GenBank/DDBJ databases">
        <title>Development of a sustainable strategy for remediation of hydrocarbon-contaminated territories based on the waste exchange concept.</title>
        <authorList>
            <person name="Krivoruchko A."/>
        </authorList>
    </citation>
    <scope>NUCLEOTIDE SEQUENCE [LARGE SCALE GENOMIC DNA]</scope>
    <source>
        <strain evidence="2 3">IEGM 1322</strain>
    </source>
</reference>
<proteinExistence type="predicted"/>
<sequence length="288" mass="30868">MTWRWAVGLLIVAITAVTCGSPTSLGPVRPIAEIGSANAFQCGTTQPVDRPRPSERRPTPGMIPDGFTPAAAILCEGGDTVEPDGTVTHREQRREGDFSTAIRLLNEPSERALAADLCPMYSIVEPPQFWLVDTRGRAVEPTLPIGECGLSKLGGIDAILKLRVVDVVEYRDPLLARPRLSLSSCAPHFTPPDEGTEPAVGLTVGYVYCLFDGTSVKGTTDEMRLPIEDLPPAEPCSLVATRTAVTTYVSPGPLNVRSLTVELDGCRRVIPDGYAPLQASDSMLAAFR</sequence>
<keyword evidence="3" id="KW-1185">Reference proteome</keyword>
<name>A0ABU4B407_9NOCA</name>
<evidence type="ECO:0000313" key="2">
    <source>
        <dbReference type="EMBL" id="MDV6233234.1"/>
    </source>
</evidence>
<evidence type="ECO:0000313" key="3">
    <source>
        <dbReference type="Proteomes" id="UP001185899"/>
    </source>
</evidence>
<evidence type="ECO:0000256" key="1">
    <source>
        <dbReference type="SAM" id="MobiDB-lite"/>
    </source>
</evidence>
<dbReference type="Proteomes" id="UP001185899">
    <property type="component" value="Unassembled WGS sequence"/>
</dbReference>
<gene>
    <name evidence="2" type="ORF">R3P95_21980</name>
</gene>
<dbReference type="EMBL" id="JAWLKE010000009">
    <property type="protein sequence ID" value="MDV6233234.1"/>
    <property type="molecule type" value="Genomic_DNA"/>
</dbReference>
<evidence type="ECO:0008006" key="4">
    <source>
        <dbReference type="Google" id="ProtNLM"/>
    </source>
</evidence>
<organism evidence="2 3">
    <name type="scientific">Rhodococcus cercidiphylli</name>
    <dbReference type="NCBI Taxonomy" id="489916"/>
    <lineage>
        <taxon>Bacteria</taxon>
        <taxon>Bacillati</taxon>
        <taxon>Actinomycetota</taxon>
        <taxon>Actinomycetes</taxon>
        <taxon>Mycobacteriales</taxon>
        <taxon>Nocardiaceae</taxon>
        <taxon>Rhodococcus</taxon>
    </lineage>
</organism>
<comment type="caution">
    <text evidence="2">The sequence shown here is derived from an EMBL/GenBank/DDBJ whole genome shotgun (WGS) entry which is preliminary data.</text>
</comment>